<reference evidence="1 2" key="1">
    <citation type="submission" date="2018-06" db="EMBL/GenBank/DDBJ databases">
        <authorList>
            <consortium name="Pathogen Informatics"/>
            <person name="Doyle S."/>
        </authorList>
    </citation>
    <scope>NUCLEOTIDE SEQUENCE [LARGE SCALE GENOMIC DNA]</scope>
    <source>
        <strain evidence="1 2">NCTC8256</strain>
    </source>
</reference>
<sequence>MGTLTLTLNIDQPEQLYGRALTLHDNVGSTYTLPVNDSTLTLTHLPIGIYHLTLPKGRSQKYRPDTDYVVIREGKTHFTVNFTALQDSAAHNEQLIFLGYGDMPFAV</sequence>
<evidence type="ECO:0000313" key="2">
    <source>
        <dbReference type="Proteomes" id="UP000254346"/>
    </source>
</evidence>
<protein>
    <submittedName>
        <fullName evidence="1">Viral enhancin protein</fullName>
    </submittedName>
</protein>
<dbReference type="Proteomes" id="UP000254346">
    <property type="component" value="Unassembled WGS sequence"/>
</dbReference>
<dbReference type="AlphaFoldDB" id="A0A379VXH4"/>
<evidence type="ECO:0000313" key="1">
    <source>
        <dbReference type="EMBL" id="SUH10924.1"/>
    </source>
</evidence>
<name>A0A379VXH4_SALET</name>
<dbReference type="EMBL" id="UGXR01000001">
    <property type="protein sequence ID" value="SUH10924.1"/>
    <property type="molecule type" value="Genomic_DNA"/>
</dbReference>
<proteinExistence type="predicted"/>
<accession>A0A379VXH4</accession>
<organism evidence="1 2">
    <name type="scientific">Salmonella enterica I</name>
    <dbReference type="NCBI Taxonomy" id="59201"/>
    <lineage>
        <taxon>Bacteria</taxon>
        <taxon>Pseudomonadati</taxon>
        <taxon>Pseudomonadota</taxon>
        <taxon>Gammaproteobacteria</taxon>
        <taxon>Enterobacterales</taxon>
        <taxon>Enterobacteriaceae</taxon>
        <taxon>Salmonella</taxon>
    </lineage>
</organism>
<gene>
    <name evidence="1" type="ORF">NCTC8256_04953</name>
</gene>